<keyword evidence="11" id="KW-1185">Reference proteome</keyword>
<evidence type="ECO:0000256" key="8">
    <source>
        <dbReference type="SAM" id="MobiDB-lite"/>
    </source>
</evidence>
<name>A0A074YB01_AURSE</name>
<evidence type="ECO:0000256" key="6">
    <source>
        <dbReference type="ARBA" id="ARBA00023163"/>
    </source>
</evidence>
<dbReference type="GO" id="GO:0045944">
    <property type="term" value="P:positive regulation of transcription by RNA polymerase II"/>
    <property type="evidence" value="ECO:0007669"/>
    <property type="project" value="TreeGrafter"/>
</dbReference>
<dbReference type="Pfam" id="PF04082">
    <property type="entry name" value="Fungal_trans"/>
    <property type="match status" value="1"/>
</dbReference>
<dbReference type="PROSITE" id="PS51502">
    <property type="entry name" value="S_R_A_B_BARREL"/>
    <property type="match status" value="1"/>
</dbReference>
<sequence>MTIVHIVLFKFRAEVTNEHKEKFVTELKKLKSLPCVKEQRLVVGGASITDPIERSKGFQFALLSFHENRAALEEYQKSSEHHYVTSTYMFPYKEDLIRYDFEVDESDEHLVYVQPVFACDAALPKCTSCEKSGKACEYQDGSLVDHQTRAHYIQHLEHRVSWLETIVKDRCPDVDLSHEPDTGGSAVQDTSISVPNDAFSHIADDHHELDIELDNQDVPQDTSMAAHEAGTRSIEARRGTSNNADSSIAHQIGLVSLPNGDDPRYIGPSSGHFFTQLICTASASTKNTSSLRLGRGNMTLQQDSSLAERLLRGVQTPLPSSKNLTRELTMSYFKTIHQHLPFLHEPSHFDLVDDMYASTDPDPVAAFQVYMVLALSSIMLSRRDRAVLPSEGWYAKAMSFFEEAPLESSTRGLQCLLLLYVWGMHSPTTKLNIWYLNYQCIAMVVDLGLQRDITSSMSIPPLKQEMRTRLFWVVYSLDRSLCTMMGRPIGLRDEACDLRLPADVSDTDLSSTSMVQRSSGGPPSHMSYAIHMFKLAKLNSEMKYILHSISRDTPTYAYPAIRCMQTWQRDMASRLDQWATHIPQTPGPRDYVAKLCDIRYHVLKTLLLRPSPGIPHPDSECLKGCYKSAMAAVRLYHELYVDNLLAFSWTSYHSIMMSTVTVFFCIWTCPAVTQEARIDELVSDLRAASNILSATGEHWPGAKRSRDILDELSHRTISWIMDRRNRSGGDTDPHLDTISGGVNNSESNAPFNATAHTNTAELEALMQQYSRNWTPGLDLSLSNLDTASDPSAGFWMGDMNTDTFLQDLFDGLAPMSF</sequence>
<dbReference type="Gene3D" id="3.30.70.100">
    <property type="match status" value="1"/>
</dbReference>
<dbReference type="InterPro" id="IPR052202">
    <property type="entry name" value="Yeast_MetPath_Reg"/>
</dbReference>
<dbReference type="CDD" id="cd12148">
    <property type="entry name" value="fungal_TF_MHR"/>
    <property type="match status" value="1"/>
</dbReference>
<dbReference type="AlphaFoldDB" id="A0A074YB01"/>
<dbReference type="PANTHER" id="PTHR47782:SF1">
    <property type="entry name" value="PYRIMIDINE PATHWAY REGULATORY PROTEIN 1"/>
    <property type="match status" value="1"/>
</dbReference>
<comment type="subcellular location">
    <subcellularLocation>
        <location evidence="1">Nucleus</location>
    </subcellularLocation>
</comment>
<dbReference type="InterPro" id="IPR007219">
    <property type="entry name" value="XnlR_reg_dom"/>
</dbReference>
<evidence type="ECO:0000256" key="1">
    <source>
        <dbReference type="ARBA" id="ARBA00004123"/>
    </source>
</evidence>
<keyword evidence="3" id="KW-0862">Zinc</keyword>
<dbReference type="InterPro" id="IPR011008">
    <property type="entry name" value="Dimeric_a/b-barrel"/>
</dbReference>
<proteinExistence type="predicted"/>
<protein>
    <recommendedName>
        <fullName evidence="9">Stress-response A/B barrel domain-containing protein</fullName>
    </recommendedName>
</protein>
<dbReference type="SUPFAM" id="SSF54909">
    <property type="entry name" value="Dimeric alpha+beta barrel"/>
    <property type="match status" value="1"/>
</dbReference>
<dbReference type="Proteomes" id="UP000030641">
    <property type="component" value="Unassembled WGS sequence"/>
</dbReference>
<dbReference type="OrthoDB" id="25921at2759"/>
<organism evidence="10 11">
    <name type="scientific">Aureobasidium subglaciale (strain EXF-2481)</name>
    <name type="common">Aureobasidium pullulans var. subglaciale</name>
    <dbReference type="NCBI Taxonomy" id="1043005"/>
    <lineage>
        <taxon>Eukaryota</taxon>
        <taxon>Fungi</taxon>
        <taxon>Dikarya</taxon>
        <taxon>Ascomycota</taxon>
        <taxon>Pezizomycotina</taxon>
        <taxon>Dothideomycetes</taxon>
        <taxon>Dothideomycetidae</taxon>
        <taxon>Dothideales</taxon>
        <taxon>Saccotheciaceae</taxon>
        <taxon>Aureobasidium</taxon>
    </lineage>
</organism>
<feature type="region of interest" description="Disordered" evidence="8">
    <location>
        <begin position="223"/>
        <end position="245"/>
    </location>
</feature>
<dbReference type="RefSeq" id="XP_013339866.1">
    <property type="nucleotide sequence ID" value="XM_013484412.1"/>
</dbReference>
<dbReference type="GO" id="GO:0000981">
    <property type="term" value="F:DNA-binding transcription factor activity, RNA polymerase II-specific"/>
    <property type="evidence" value="ECO:0007669"/>
    <property type="project" value="InterPro"/>
</dbReference>
<keyword evidence="6" id="KW-0804">Transcription</keyword>
<dbReference type="InterPro" id="IPR001138">
    <property type="entry name" value="Zn2Cys6_DnaBD"/>
</dbReference>
<reference evidence="10 11" key="1">
    <citation type="journal article" date="2014" name="BMC Genomics">
        <title>Genome sequencing of four Aureobasidium pullulans varieties: biotechnological potential, stress tolerance, and description of new species.</title>
        <authorList>
            <person name="Gostin Ar C."/>
            <person name="Ohm R.A."/>
            <person name="Kogej T."/>
            <person name="Sonjak S."/>
            <person name="Turk M."/>
            <person name="Zajc J."/>
            <person name="Zalar P."/>
            <person name="Grube M."/>
            <person name="Sun H."/>
            <person name="Han J."/>
            <person name="Sharma A."/>
            <person name="Chiniquy J."/>
            <person name="Ngan C.Y."/>
            <person name="Lipzen A."/>
            <person name="Barry K."/>
            <person name="Grigoriev I.V."/>
            <person name="Gunde-Cimerman N."/>
        </authorList>
    </citation>
    <scope>NUCLEOTIDE SEQUENCE [LARGE SCALE GENOMIC DNA]</scope>
    <source>
        <strain evidence="10 11">EXF-2481</strain>
    </source>
</reference>
<dbReference type="Gene3D" id="4.10.240.10">
    <property type="entry name" value="Zn(2)-C6 fungal-type DNA-binding domain"/>
    <property type="match status" value="1"/>
</dbReference>
<dbReference type="GO" id="GO:0006351">
    <property type="term" value="P:DNA-templated transcription"/>
    <property type="evidence" value="ECO:0007669"/>
    <property type="project" value="InterPro"/>
</dbReference>
<dbReference type="InterPro" id="IPR013097">
    <property type="entry name" value="Dabb"/>
</dbReference>
<dbReference type="PANTHER" id="PTHR47782">
    <property type="entry name" value="ZN(II)2CYS6 TRANSCRIPTION FACTOR (EUROFUNG)-RELATED"/>
    <property type="match status" value="1"/>
</dbReference>
<evidence type="ECO:0000313" key="10">
    <source>
        <dbReference type="EMBL" id="KEQ91347.1"/>
    </source>
</evidence>
<keyword evidence="7" id="KW-0539">Nucleus</keyword>
<dbReference type="GO" id="GO:0008270">
    <property type="term" value="F:zinc ion binding"/>
    <property type="evidence" value="ECO:0007669"/>
    <property type="project" value="InterPro"/>
</dbReference>
<dbReference type="FunCoup" id="A0A074YB01">
    <property type="interactions" value="857"/>
</dbReference>
<evidence type="ECO:0000256" key="2">
    <source>
        <dbReference type="ARBA" id="ARBA00022723"/>
    </source>
</evidence>
<dbReference type="Pfam" id="PF07876">
    <property type="entry name" value="Dabb"/>
    <property type="match status" value="1"/>
</dbReference>
<dbReference type="OMA" id="MMILVLR"/>
<evidence type="ECO:0000256" key="5">
    <source>
        <dbReference type="ARBA" id="ARBA00023125"/>
    </source>
</evidence>
<keyword evidence="4" id="KW-0805">Transcription regulation</keyword>
<dbReference type="SMART" id="SM00886">
    <property type="entry name" value="Dabb"/>
    <property type="match status" value="1"/>
</dbReference>
<dbReference type="EMBL" id="KL584779">
    <property type="protein sequence ID" value="KEQ91347.1"/>
    <property type="molecule type" value="Genomic_DNA"/>
</dbReference>
<keyword evidence="2" id="KW-0479">Metal-binding</keyword>
<dbReference type="CDD" id="cd00067">
    <property type="entry name" value="GAL4"/>
    <property type="match status" value="1"/>
</dbReference>
<dbReference type="STRING" id="1043005.A0A074YB01"/>
<evidence type="ECO:0000256" key="7">
    <source>
        <dbReference type="ARBA" id="ARBA00023242"/>
    </source>
</evidence>
<evidence type="ECO:0000259" key="9">
    <source>
        <dbReference type="PROSITE" id="PS51502"/>
    </source>
</evidence>
<evidence type="ECO:0000256" key="3">
    <source>
        <dbReference type="ARBA" id="ARBA00022833"/>
    </source>
</evidence>
<keyword evidence="5" id="KW-0238">DNA-binding</keyword>
<dbReference type="InParanoid" id="A0A074YB01"/>
<dbReference type="SMART" id="SM00906">
    <property type="entry name" value="Fungal_trans"/>
    <property type="match status" value="1"/>
</dbReference>
<dbReference type="HOGENOM" id="CLU_012331_2_0_1"/>
<feature type="domain" description="Stress-response A/B barrel" evidence="9">
    <location>
        <begin position="3"/>
        <end position="101"/>
    </location>
</feature>
<dbReference type="GeneID" id="25371236"/>
<evidence type="ECO:0000313" key="11">
    <source>
        <dbReference type="Proteomes" id="UP000030641"/>
    </source>
</evidence>
<accession>A0A074YB01</accession>
<dbReference type="InterPro" id="IPR036864">
    <property type="entry name" value="Zn2-C6_fun-type_DNA-bd_sf"/>
</dbReference>
<gene>
    <name evidence="10" type="ORF">AUEXF2481DRAFT_74650</name>
</gene>
<dbReference type="GO" id="GO:0043565">
    <property type="term" value="F:sequence-specific DNA binding"/>
    <property type="evidence" value="ECO:0007669"/>
    <property type="project" value="TreeGrafter"/>
</dbReference>
<dbReference type="GO" id="GO:0005634">
    <property type="term" value="C:nucleus"/>
    <property type="evidence" value="ECO:0007669"/>
    <property type="project" value="UniProtKB-SubCell"/>
</dbReference>
<evidence type="ECO:0000256" key="4">
    <source>
        <dbReference type="ARBA" id="ARBA00023015"/>
    </source>
</evidence>